<evidence type="ECO:0000256" key="9">
    <source>
        <dbReference type="ARBA" id="ARBA00023004"/>
    </source>
</evidence>
<dbReference type="Pfam" id="PF19298">
    <property type="entry name" value="KshA_C"/>
    <property type="match status" value="1"/>
</dbReference>
<evidence type="ECO:0000256" key="4">
    <source>
        <dbReference type="ARBA" id="ARBA00022692"/>
    </source>
</evidence>
<evidence type="ECO:0000256" key="11">
    <source>
        <dbReference type="ARBA" id="ARBA00023136"/>
    </source>
</evidence>
<dbReference type="GO" id="GO:0170056">
    <property type="term" value="F:cholesterol 7-desaturase [NAD(P)H] activity"/>
    <property type="evidence" value="ECO:0007669"/>
    <property type="project" value="UniProtKB-EC"/>
</dbReference>
<evidence type="ECO:0000256" key="2">
    <source>
        <dbReference type="ARBA" id="ARBA00004370"/>
    </source>
</evidence>
<evidence type="ECO:0000256" key="6">
    <source>
        <dbReference type="ARBA" id="ARBA00022723"/>
    </source>
</evidence>
<evidence type="ECO:0000313" key="19">
    <source>
        <dbReference type="EMBL" id="EEN66478.1"/>
    </source>
</evidence>
<reference evidence="19" key="1">
    <citation type="journal article" date="2008" name="Nature">
        <title>The amphioxus genome and the evolution of the chordate karyotype.</title>
        <authorList>
            <consortium name="US DOE Joint Genome Institute (JGI-PGF)"/>
            <person name="Putnam N.H."/>
            <person name="Butts T."/>
            <person name="Ferrier D.E.K."/>
            <person name="Furlong R.F."/>
            <person name="Hellsten U."/>
            <person name="Kawashima T."/>
            <person name="Robinson-Rechavi M."/>
            <person name="Shoguchi E."/>
            <person name="Terry A."/>
            <person name="Yu J.-K."/>
            <person name="Benito-Gutierrez E.L."/>
            <person name="Dubchak I."/>
            <person name="Garcia-Fernandez J."/>
            <person name="Gibson-Brown J.J."/>
            <person name="Grigoriev I.V."/>
            <person name="Horton A.C."/>
            <person name="de Jong P.J."/>
            <person name="Jurka J."/>
            <person name="Kapitonov V.V."/>
            <person name="Kohara Y."/>
            <person name="Kuroki Y."/>
            <person name="Lindquist E."/>
            <person name="Lucas S."/>
            <person name="Osoegawa K."/>
            <person name="Pennacchio L.A."/>
            <person name="Salamov A.A."/>
            <person name="Satou Y."/>
            <person name="Sauka-Spengler T."/>
            <person name="Schmutz J."/>
            <person name="Shin-I T."/>
            <person name="Toyoda A."/>
            <person name="Bronner-Fraser M."/>
            <person name="Fujiyama A."/>
            <person name="Holland L.Z."/>
            <person name="Holland P.W.H."/>
            <person name="Satoh N."/>
            <person name="Rokhsar D.S."/>
        </authorList>
    </citation>
    <scope>NUCLEOTIDE SEQUENCE [LARGE SCALE GENOMIC DNA]</scope>
    <source>
        <strain evidence="19">S238N-H82</strain>
        <tissue evidence="19">Testes</tissue>
    </source>
</reference>
<dbReference type="AlphaFoldDB" id="C3XZT0"/>
<dbReference type="GO" id="GO:0008203">
    <property type="term" value="P:cholesterol metabolic process"/>
    <property type="evidence" value="ECO:0007669"/>
    <property type="project" value="InterPro"/>
</dbReference>
<dbReference type="GO" id="GO:0051537">
    <property type="term" value="F:2 iron, 2 sulfur cluster binding"/>
    <property type="evidence" value="ECO:0007669"/>
    <property type="project" value="UniProtKB-KW"/>
</dbReference>
<comment type="pathway">
    <text evidence="3">Hormone biosynthesis.</text>
</comment>
<feature type="transmembrane region" description="Helical" evidence="17">
    <location>
        <begin position="61"/>
        <end position="80"/>
    </location>
</feature>
<comment type="catalytic activity">
    <reaction evidence="15">
        <text>cholesterol + NADH + O2 + H(+) = 7-dehydrocholesterol + NAD(+) + 2 H2O</text>
        <dbReference type="Rhea" id="RHEA:51644"/>
        <dbReference type="ChEBI" id="CHEBI:15377"/>
        <dbReference type="ChEBI" id="CHEBI:15378"/>
        <dbReference type="ChEBI" id="CHEBI:15379"/>
        <dbReference type="ChEBI" id="CHEBI:16113"/>
        <dbReference type="ChEBI" id="CHEBI:17759"/>
        <dbReference type="ChEBI" id="CHEBI:57540"/>
        <dbReference type="ChEBI" id="CHEBI:57945"/>
        <dbReference type="EC" id="1.14.19.21"/>
    </reaction>
    <physiologicalReaction direction="left-to-right" evidence="15">
        <dbReference type="Rhea" id="RHEA:51645"/>
    </physiologicalReaction>
</comment>
<comment type="similarity">
    <text evidence="13">Belongs to the cholesterol 7-desaturase family.</text>
</comment>
<keyword evidence="8" id="KW-0560">Oxidoreductase</keyword>
<keyword evidence="7 17" id="KW-1133">Transmembrane helix</keyword>
<organism>
    <name type="scientific">Branchiostoma floridae</name>
    <name type="common">Florida lancelet</name>
    <name type="synonym">Amphioxus</name>
    <dbReference type="NCBI Taxonomy" id="7739"/>
    <lineage>
        <taxon>Eukaryota</taxon>
        <taxon>Metazoa</taxon>
        <taxon>Chordata</taxon>
        <taxon>Cephalochordata</taxon>
        <taxon>Leptocardii</taxon>
        <taxon>Amphioxiformes</taxon>
        <taxon>Branchiostomatidae</taxon>
        <taxon>Branchiostoma</taxon>
    </lineage>
</organism>
<comment type="catalytic activity">
    <reaction evidence="16">
        <text>cholesterol + NADPH + O2 + H(+) = 7-dehydrocholesterol + NADP(+) + 2 H2O</text>
        <dbReference type="Rhea" id="RHEA:45024"/>
        <dbReference type="ChEBI" id="CHEBI:15377"/>
        <dbReference type="ChEBI" id="CHEBI:15378"/>
        <dbReference type="ChEBI" id="CHEBI:15379"/>
        <dbReference type="ChEBI" id="CHEBI:16113"/>
        <dbReference type="ChEBI" id="CHEBI:17759"/>
        <dbReference type="ChEBI" id="CHEBI:57783"/>
        <dbReference type="ChEBI" id="CHEBI:58349"/>
        <dbReference type="EC" id="1.14.19.21"/>
    </reaction>
    <physiologicalReaction direction="left-to-right" evidence="16">
        <dbReference type="Rhea" id="RHEA:45025"/>
    </physiologicalReaction>
</comment>
<evidence type="ECO:0000256" key="10">
    <source>
        <dbReference type="ARBA" id="ARBA00023014"/>
    </source>
</evidence>
<dbReference type="SUPFAM" id="SSF50022">
    <property type="entry name" value="ISP domain"/>
    <property type="match status" value="1"/>
</dbReference>
<dbReference type="GO" id="GO:0016020">
    <property type="term" value="C:membrane"/>
    <property type="evidence" value="ECO:0007669"/>
    <property type="project" value="UniProtKB-SubCell"/>
</dbReference>
<evidence type="ECO:0000256" key="17">
    <source>
        <dbReference type="SAM" id="Phobius"/>
    </source>
</evidence>
<keyword evidence="4 17" id="KW-0812">Transmembrane</keyword>
<evidence type="ECO:0000256" key="16">
    <source>
        <dbReference type="ARBA" id="ARBA00049548"/>
    </source>
</evidence>
<evidence type="ECO:0000256" key="13">
    <source>
        <dbReference type="ARBA" id="ARBA00025729"/>
    </source>
</evidence>
<evidence type="ECO:0000256" key="15">
    <source>
        <dbReference type="ARBA" id="ARBA00047853"/>
    </source>
</evidence>
<proteinExistence type="inferred from homology"/>
<evidence type="ECO:0000256" key="1">
    <source>
        <dbReference type="ARBA" id="ARBA00001962"/>
    </source>
</evidence>
<accession>C3XZT0</accession>
<dbReference type="EC" id="1.14.19.21" evidence="14"/>
<evidence type="ECO:0000256" key="14">
    <source>
        <dbReference type="ARBA" id="ARBA00026095"/>
    </source>
</evidence>
<keyword evidence="5" id="KW-0001">2Fe-2S</keyword>
<dbReference type="PROSITE" id="PS51296">
    <property type="entry name" value="RIESKE"/>
    <property type="match status" value="1"/>
</dbReference>
<keyword evidence="10" id="KW-0411">Iron-sulfur</keyword>
<dbReference type="InterPro" id="IPR045605">
    <property type="entry name" value="KshA-like_C"/>
</dbReference>
<dbReference type="InParanoid" id="C3XZT0"/>
<keyword evidence="9" id="KW-0408">Iron</keyword>
<feature type="domain" description="Rieske" evidence="18">
    <location>
        <begin position="120"/>
        <end position="223"/>
    </location>
</feature>
<dbReference type="STRING" id="7739.C3XZT0"/>
<dbReference type="PANTHER" id="PTHR21266">
    <property type="entry name" value="IRON-SULFUR DOMAIN CONTAINING PROTEIN"/>
    <property type="match status" value="1"/>
</dbReference>
<keyword evidence="6" id="KW-0479">Metal-binding</keyword>
<dbReference type="Pfam" id="PF00355">
    <property type="entry name" value="Rieske"/>
    <property type="match status" value="1"/>
</dbReference>
<dbReference type="InterPro" id="IPR050584">
    <property type="entry name" value="Cholesterol_7-desaturase"/>
</dbReference>
<dbReference type="PANTHER" id="PTHR21266:SF32">
    <property type="entry name" value="CHOLESTEROL 7-DESATURASE NVD"/>
    <property type="match status" value="1"/>
</dbReference>
<dbReference type="Gene3D" id="3.90.380.10">
    <property type="entry name" value="Naphthalene 1,2-dioxygenase Alpha Subunit, Chain A, domain 1"/>
    <property type="match status" value="1"/>
</dbReference>
<dbReference type="Gene3D" id="2.102.10.10">
    <property type="entry name" value="Rieske [2Fe-2S] iron-sulphur domain"/>
    <property type="match status" value="1"/>
</dbReference>
<sequence length="455" mass="51394">MNQMVSLNPSTKCKEMFRVRHLFAVLLAVLASVVGLKHGPTRVDAAWVLLRGETLLAFQWPSVEILLLFAIGLAGAIWLYQLGDLGYHPDGTRNMKAMANDARRRRQRGHLPPVYPNGWWGILESRLLQRGQVKEVVALGEHLAVFRQENGTVSVVDAYCPHLGANLGVGGRVVGNCIECPFHGWRYRGEDGKCMHIPYAAKVPDVARVKSWTCLECNGSIYIWYHCDGEEPSWTPKLVDEVESGEWTCRGLSEHFINAHVEEISENGADIGHLNHLHGPGVTTGNDLRHIWSSFTGFFTHQWEADWQPFPAPDTQFGTMTVDMDMYLFGYRIPLPSVKARAIQNGPGVVYLYIDGPLMHVVLVSSITPVEPLLLRYTQSIYASRGTPTFLAKIVQWGEAVQLERDVTVWNNKSYPAKPVLVKEDAAIVRHRRWYSQFYSKNSPRFTTQRTSLDW</sequence>
<protein>
    <recommendedName>
        <fullName evidence="14">cholesterol 7-desaturase</fullName>
        <ecNumber evidence="14">1.14.19.21</ecNumber>
    </recommendedName>
</protein>
<evidence type="ECO:0000259" key="18">
    <source>
        <dbReference type="PROSITE" id="PS51296"/>
    </source>
</evidence>
<dbReference type="EMBL" id="GG666476">
    <property type="protein sequence ID" value="EEN66478.1"/>
    <property type="molecule type" value="Genomic_DNA"/>
</dbReference>
<dbReference type="InterPro" id="IPR017941">
    <property type="entry name" value="Rieske_2Fe-2S"/>
</dbReference>
<evidence type="ECO:0000256" key="3">
    <source>
        <dbReference type="ARBA" id="ARBA00004972"/>
    </source>
</evidence>
<name>C3XZT0_BRAFL</name>
<evidence type="ECO:0000256" key="5">
    <source>
        <dbReference type="ARBA" id="ARBA00022714"/>
    </source>
</evidence>
<keyword evidence="11 17" id="KW-0472">Membrane</keyword>
<dbReference type="InterPro" id="IPR036922">
    <property type="entry name" value="Rieske_2Fe-2S_sf"/>
</dbReference>
<evidence type="ECO:0000256" key="12">
    <source>
        <dbReference type="ARBA" id="ARBA00025712"/>
    </source>
</evidence>
<dbReference type="eggNOG" id="ENOG502QS20">
    <property type="taxonomic scope" value="Eukaryota"/>
</dbReference>
<gene>
    <name evidence="19" type="ORF">BRAFLDRAFT_85607</name>
</gene>
<evidence type="ECO:0000256" key="8">
    <source>
        <dbReference type="ARBA" id="ARBA00023002"/>
    </source>
</evidence>
<dbReference type="UniPathway" id="UPA01020"/>
<dbReference type="SUPFAM" id="SSF55961">
    <property type="entry name" value="Bet v1-like"/>
    <property type="match status" value="1"/>
</dbReference>
<comment type="cofactor">
    <cofactor evidence="1">
        <name>Fe cation</name>
        <dbReference type="ChEBI" id="CHEBI:24875"/>
    </cofactor>
</comment>
<dbReference type="GO" id="GO:0046872">
    <property type="term" value="F:metal ion binding"/>
    <property type="evidence" value="ECO:0007669"/>
    <property type="project" value="UniProtKB-KW"/>
</dbReference>
<comment type="pathway">
    <text evidence="12">Steroid hormone biosynthesis; dafachronic acid biosynthesis.</text>
</comment>
<evidence type="ECO:0000256" key="7">
    <source>
        <dbReference type="ARBA" id="ARBA00022989"/>
    </source>
</evidence>
<comment type="subcellular location">
    <subcellularLocation>
        <location evidence="2">Membrane</location>
    </subcellularLocation>
</comment>